<dbReference type="SUPFAM" id="SSF57903">
    <property type="entry name" value="FYVE/PHD zinc finger"/>
    <property type="match status" value="1"/>
</dbReference>
<keyword evidence="3" id="KW-0862">Zinc</keyword>
<proteinExistence type="predicted"/>
<gene>
    <name evidence="6" type="ORF">CSSPJE1EN1_LOCUS11245</name>
</gene>
<evidence type="ECO:0000256" key="1">
    <source>
        <dbReference type="ARBA" id="ARBA00022723"/>
    </source>
</evidence>
<dbReference type="SMART" id="SM00396">
    <property type="entry name" value="ZnF_UBR1"/>
    <property type="match status" value="1"/>
</dbReference>
<dbReference type="InterPro" id="IPR047506">
    <property type="entry name" value="UBR7-like_UBR-box"/>
</dbReference>
<keyword evidence="7" id="KW-1185">Reference proteome</keyword>
<accession>A0ABP0WK47</accession>
<dbReference type="PANTHER" id="PTHR13513">
    <property type="entry name" value="E3 UBIQUITIN-PROTEIN LIGASE UBR7"/>
    <property type="match status" value="1"/>
</dbReference>
<dbReference type="InterPro" id="IPR013083">
    <property type="entry name" value="Znf_RING/FYVE/PHD"/>
</dbReference>
<evidence type="ECO:0000256" key="4">
    <source>
        <dbReference type="PROSITE-ProRule" id="PRU00508"/>
    </source>
</evidence>
<dbReference type="InterPro" id="IPR040204">
    <property type="entry name" value="UBR7"/>
</dbReference>
<dbReference type="EMBL" id="OZ020113">
    <property type="protein sequence ID" value="CAK9265767.1"/>
    <property type="molecule type" value="Genomic_DNA"/>
</dbReference>
<organism evidence="6 7">
    <name type="scientific">Sphagnum jensenii</name>
    <dbReference type="NCBI Taxonomy" id="128206"/>
    <lineage>
        <taxon>Eukaryota</taxon>
        <taxon>Viridiplantae</taxon>
        <taxon>Streptophyta</taxon>
        <taxon>Embryophyta</taxon>
        <taxon>Bryophyta</taxon>
        <taxon>Sphagnophytina</taxon>
        <taxon>Sphagnopsida</taxon>
        <taxon>Sphagnales</taxon>
        <taxon>Sphagnaceae</taxon>
        <taxon>Sphagnum</taxon>
    </lineage>
</organism>
<evidence type="ECO:0000313" key="6">
    <source>
        <dbReference type="EMBL" id="CAK9265767.1"/>
    </source>
</evidence>
<dbReference type="InterPro" id="IPR003126">
    <property type="entry name" value="Znf_UBR"/>
</dbReference>
<evidence type="ECO:0000313" key="7">
    <source>
        <dbReference type="Proteomes" id="UP001497444"/>
    </source>
</evidence>
<dbReference type="CDD" id="cd19677">
    <property type="entry name" value="UBR-box_UBR7"/>
    <property type="match status" value="1"/>
</dbReference>
<dbReference type="Gene3D" id="3.30.40.10">
    <property type="entry name" value="Zinc/RING finger domain, C3HC4 (zinc finger)"/>
    <property type="match status" value="1"/>
</dbReference>
<dbReference type="Proteomes" id="UP001497444">
    <property type="component" value="Chromosome 18"/>
</dbReference>
<keyword evidence="1" id="KW-0479">Metal-binding</keyword>
<dbReference type="PANTHER" id="PTHR13513:SF9">
    <property type="entry name" value="E3 UBIQUITIN-PROTEIN LIGASE UBR7-RELATED"/>
    <property type="match status" value="1"/>
</dbReference>
<dbReference type="Pfam" id="PF02207">
    <property type="entry name" value="zf-UBR"/>
    <property type="match status" value="1"/>
</dbReference>
<keyword evidence="2" id="KW-0863">Zinc-finger</keyword>
<sequence>MEDGNVEEEAVVDFREYMHGLAAEELEVDLILGGDEGTECTYSQGYKNRQAIFACRTCTPDGNAGFCTACSLSCHEGHDVLELWTRRRFRCDCGNSKFGVGICRLQASKESENSSNIYNQNYKGVYCICKRPHPDPDLPEQCEMLQCCICEDWFHEHHLGLPPSLQYPKDEEGEPLYDELVCQACVPRCSFISQYPKALIPPSSVIDDVAEDPVEAVEPVTSRGYPRVTGNTENNVAGLPYLNGTKQENVTPIVAQAEPSNAEISGECVVDCELGTITEQKQTSTLHHLQKATSSGPSCLSTLDEVAEGPKPEPVGPFFLSSGWRAKLCQCPHCLNMYEEKGVSFLLDRDDTMQEYEATGKRKREEALARSEGAESNFMQKMGHIEQIEILRGLNEMTSGLQAFLAPFGETGKTVTSADIHEFFEKLNQKRHRRI</sequence>
<dbReference type="CDD" id="cd15542">
    <property type="entry name" value="PHD_UBR7"/>
    <property type="match status" value="1"/>
</dbReference>
<feature type="domain" description="UBR-type" evidence="5">
    <location>
        <begin position="38"/>
        <end position="108"/>
    </location>
</feature>
<reference evidence="6" key="1">
    <citation type="submission" date="2024-02" db="EMBL/GenBank/DDBJ databases">
        <authorList>
            <consortium name="ELIXIR-Norway"/>
            <consortium name="Elixir Norway"/>
        </authorList>
    </citation>
    <scope>NUCLEOTIDE SEQUENCE</scope>
</reference>
<evidence type="ECO:0000256" key="2">
    <source>
        <dbReference type="ARBA" id="ARBA00022771"/>
    </source>
</evidence>
<evidence type="ECO:0000259" key="5">
    <source>
        <dbReference type="PROSITE" id="PS51157"/>
    </source>
</evidence>
<protein>
    <recommendedName>
        <fullName evidence="5">UBR-type domain-containing protein</fullName>
    </recommendedName>
</protein>
<feature type="zinc finger region" description="UBR-type" evidence="4">
    <location>
        <begin position="38"/>
        <end position="108"/>
    </location>
</feature>
<dbReference type="InterPro" id="IPR011011">
    <property type="entry name" value="Znf_FYVE_PHD"/>
</dbReference>
<dbReference type="PROSITE" id="PS51157">
    <property type="entry name" value="ZF_UBR"/>
    <property type="match status" value="1"/>
</dbReference>
<evidence type="ECO:0000256" key="3">
    <source>
        <dbReference type="ARBA" id="ARBA00022833"/>
    </source>
</evidence>
<name>A0ABP0WK47_9BRYO</name>